<keyword evidence="2" id="KW-1185">Reference proteome</keyword>
<accession>S0FFE3</accession>
<dbReference type="RefSeq" id="WP_004629857.1">
    <property type="nucleotide sequence ID" value="NZ_AORV01000065.1"/>
</dbReference>
<comment type="caution">
    <text evidence="1">The sequence shown here is derived from an EMBL/GenBank/DDBJ whole genome shotgun (WGS) entry which is preliminary data.</text>
</comment>
<dbReference type="AlphaFoldDB" id="S0FFE3"/>
<evidence type="ECO:0000313" key="1">
    <source>
        <dbReference type="EMBL" id="EMS69590.1"/>
    </source>
</evidence>
<organism evidence="1 2">
    <name type="scientific">Ruminiclostridium cellobioparum subsp. termitidis CT1112</name>
    <dbReference type="NCBI Taxonomy" id="1195236"/>
    <lineage>
        <taxon>Bacteria</taxon>
        <taxon>Bacillati</taxon>
        <taxon>Bacillota</taxon>
        <taxon>Clostridia</taxon>
        <taxon>Eubacteriales</taxon>
        <taxon>Oscillospiraceae</taxon>
        <taxon>Ruminiclostridium</taxon>
    </lineage>
</organism>
<gene>
    <name evidence="1" type="ORF">CTER_4834</name>
</gene>
<sequence length="132" mass="14069">MRRFRKQSENVTNHAKDAPAVKEANKAVFDMDFRQFTGQTVTVFVNAGGEVGKGFTGVLTGSTPTYIKLLMLPAMPPACPLGNACSSYGNILFCGLCPFNKKASVGSVAIIPVSNITAFVHNTLSSNSSFDM</sequence>
<dbReference type="PATRIC" id="fig|1195236.3.peg.5021"/>
<proteinExistence type="predicted"/>
<name>S0FFE3_RUMCE</name>
<evidence type="ECO:0000313" key="2">
    <source>
        <dbReference type="Proteomes" id="UP000014155"/>
    </source>
</evidence>
<dbReference type="EMBL" id="AORV01000065">
    <property type="protein sequence ID" value="EMS69590.1"/>
    <property type="molecule type" value="Genomic_DNA"/>
</dbReference>
<reference evidence="1 2" key="1">
    <citation type="journal article" date="2013" name="Genome Announc.">
        <title>Draft Genome Sequence of the Cellulolytic, Mesophilic, Anaerobic Bacterium Clostridium termitidis Strain CT1112 (DSM 5398).</title>
        <authorList>
            <person name="Lal S."/>
            <person name="Ramachandran U."/>
            <person name="Zhang X."/>
            <person name="Munir R."/>
            <person name="Sparling R."/>
            <person name="Levin D.B."/>
        </authorList>
    </citation>
    <scope>NUCLEOTIDE SEQUENCE [LARGE SCALE GENOMIC DNA]</scope>
    <source>
        <strain evidence="1 2">CT1112</strain>
    </source>
</reference>
<protein>
    <submittedName>
        <fullName evidence="1">Uncharacterized protein</fullName>
    </submittedName>
</protein>
<dbReference type="Proteomes" id="UP000014155">
    <property type="component" value="Unassembled WGS sequence"/>
</dbReference>